<evidence type="ECO:0000313" key="2">
    <source>
        <dbReference type="Proteomes" id="UP000033035"/>
    </source>
</evidence>
<evidence type="ECO:0000313" key="1">
    <source>
        <dbReference type="EMBL" id="KKB60408.1"/>
    </source>
</evidence>
<gene>
    <name evidence="1" type="ORF">HMPREF1536_00288</name>
</gene>
<keyword evidence="2" id="KW-1185">Reference proteome</keyword>
<dbReference type="PATRIC" id="fig|1203610.3.peg.306"/>
<evidence type="ECO:0008006" key="3">
    <source>
        <dbReference type="Google" id="ProtNLM"/>
    </source>
</evidence>
<proteinExistence type="predicted"/>
<dbReference type="HOGENOM" id="CLU_147162_8_2_10"/>
<dbReference type="STRING" id="1203610.HMPREF1536_00288"/>
<dbReference type="AlphaFoldDB" id="A0A0F5JRJ0"/>
<dbReference type="InterPro" id="IPR035093">
    <property type="entry name" value="RelE/ParE_toxin_dom_sf"/>
</dbReference>
<sequence length="113" mass="13208">MSPLAKMQLRELRAFNKVLYGKLRADQIYSSIKECIQVLSDFPGLGYVEPSLLDYPQCFRTFVQHPNLKIVYWVEDNAVKIAMLFDTPQDPQKVRYTIEHSSDWVCEDMEPYG</sequence>
<protein>
    <recommendedName>
        <fullName evidence="3">RelE/StbE family addiction module toxin</fullName>
    </recommendedName>
</protein>
<dbReference type="Gene3D" id="3.30.2310.20">
    <property type="entry name" value="RelE-like"/>
    <property type="match status" value="1"/>
</dbReference>
<accession>A0A0F5JRJ0</accession>
<name>A0A0F5JRJ0_9BACT</name>
<organism evidence="1 2">
    <name type="scientific">Parabacteroides gordonii MS-1 = DSM 23371</name>
    <dbReference type="NCBI Taxonomy" id="1203610"/>
    <lineage>
        <taxon>Bacteria</taxon>
        <taxon>Pseudomonadati</taxon>
        <taxon>Bacteroidota</taxon>
        <taxon>Bacteroidia</taxon>
        <taxon>Bacteroidales</taxon>
        <taxon>Tannerellaceae</taxon>
        <taxon>Parabacteroides</taxon>
    </lineage>
</organism>
<reference evidence="1 2" key="1">
    <citation type="submission" date="2013-04" db="EMBL/GenBank/DDBJ databases">
        <title>The Genome Sequence of Parabacteroides gordonii DSM 23371.</title>
        <authorList>
            <consortium name="The Broad Institute Genomics Platform"/>
            <person name="Earl A."/>
            <person name="Ward D."/>
            <person name="Feldgarden M."/>
            <person name="Gevers D."/>
            <person name="Martens E."/>
            <person name="Sakamoto M."/>
            <person name="Benno Y."/>
            <person name="Suzuki N."/>
            <person name="Matsunaga N."/>
            <person name="Koshihara K."/>
            <person name="Seki M."/>
            <person name="Komiya H."/>
            <person name="Walker B."/>
            <person name="Young S."/>
            <person name="Zeng Q."/>
            <person name="Gargeya S."/>
            <person name="Fitzgerald M."/>
            <person name="Haas B."/>
            <person name="Abouelleil A."/>
            <person name="Allen A.W."/>
            <person name="Alvarado L."/>
            <person name="Arachchi H.M."/>
            <person name="Berlin A.M."/>
            <person name="Chapman S.B."/>
            <person name="Gainer-Dewar J."/>
            <person name="Goldberg J."/>
            <person name="Griggs A."/>
            <person name="Gujja S."/>
            <person name="Hansen M."/>
            <person name="Howarth C."/>
            <person name="Imamovic A."/>
            <person name="Ireland A."/>
            <person name="Larimer J."/>
            <person name="McCowan C."/>
            <person name="Murphy C."/>
            <person name="Pearson M."/>
            <person name="Poon T.W."/>
            <person name="Priest M."/>
            <person name="Roberts A."/>
            <person name="Saif S."/>
            <person name="Shea T."/>
            <person name="Sisk P."/>
            <person name="Sykes S."/>
            <person name="Wortman J."/>
            <person name="Nusbaum C."/>
            <person name="Birren B."/>
        </authorList>
    </citation>
    <scope>NUCLEOTIDE SEQUENCE [LARGE SCALE GENOMIC DNA]</scope>
    <source>
        <strain evidence="1 2">MS-1</strain>
    </source>
</reference>
<dbReference type="Proteomes" id="UP000033035">
    <property type="component" value="Unassembled WGS sequence"/>
</dbReference>
<dbReference type="EMBL" id="AQHW01000002">
    <property type="protein sequence ID" value="KKB60408.1"/>
    <property type="molecule type" value="Genomic_DNA"/>
</dbReference>
<comment type="caution">
    <text evidence="1">The sequence shown here is derived from an EMBL/GenBank/DDBJ whole genome shotgun (WGS) entry which is preliminary data.</text>
</comment>